<dbReference type="InterPro" id="IPR007444">
    <property type="entry name" value="Glucan_biosyn_MdoG_C"/>
</dbReference>
<dbReference type="UniPathway" id="UPA00637"/>
<evidence type="ECO:0000259" key="6">
    <source>
        <dbReference type="Pfam" id="PF04349"/>
    </source>
</evidence>
<dbReference type="Gene3D" id="2.60.40.10">
    <property type="entry name" value="Immunoglobulins"/>
    <property type="match status" value="1"/>
</dbReference>
<dbReference type="Pfam" id="PF04349">
    <property type="entry name" value="MdoG"/>
    <property type="match status" value="1"/>
</dbReference>
<keyword evidence="8" id="KW-1185">Reference proteome</keyword>
<dbReference type="GO" id="GO:0030288">
    <property type="term" value="C:outer membrane-bounded periplasmic space"/>
    <property type="evidence" value="ECO:0007669"/>
    <property type="project" value="TreeGrafter"/>
</dbReference>
<dbReference type="GO" id="GO:0003824">
    <property type="term" value="F:catalytic activity"/>
    <property type="evidence" value="ECO:0007669"/>
    <property type="project" value="InterPro"/>
</dbReference>
<accession>A0A438AKX2</accession>
<dbReference type="PANTHER" id="PTHR30504:SF2">
    <property type="entry name" value="GLUCANS BIOSYNTHESIS PROTEIN G"/>
    <property type="match status" value="1"/>
</dbReference>
<dbReference type="PIRSF" id="PIRSF006281">
    <property type="entry name" value="MdoG"/>
    <property type="match status" value="1"/>
</dbReference>
<dbReference type="GO" id="GO:0030246">
    <property type="term" value="F:carbohydrate binding"/>
    <property type="evidence" value="ECO:0007669"/>
    <property type="project" value="InterPro"/>
</dbReference>
<dbReference type="PANTHER" id="PTHR30504">
    <property type="entry name" value="GLUCANS BIOSYNTHESIS PROTEIN"/>
    <property type="match status" value="1"/>
</dbReference>
<dbReference type="InterPro" id="IPR014718">
    <property type="entry name" value="GH-type_carb-bd"/>
</dbReference>
<dbReference type="SUPFAM" id="SSF81296">
    <property type="entry name" value="E set domains"/>
    <property type="match status" value="1"/>
</dbReference>
<feature type="signal peptide" evidence="5">
    <location>
        <begin position="1"/>
        <end position="22"/>
    </location>
</feature>
<dbReference type="OrthoDB" id="9777817at2"/>
<evidence type="ECO:0000256" key="2">
    <source>
        <dbReference type="ARBA" id="ARBA00005001"/>
    </source>
</evidence>
<feature type="domain" description="Glucan biosynthesis periplasmic MdoG C-terminal" evidence="6">
    <location>
        <begin position="37"/>
        <end position="518"/>
    </location>
</feature>
<dbReference type="InterPro" id="IPR014756">
    <property type="entry name" value="Ig_E-set"/>
</dbReference>
<protein>
    <submittedName>
        <fullName evidence="7">Glucan biosynthesis protein G</fullName>
    </submittedName>
</protein>
<comment type="pathway">
    <text evidence="2">Glycan metabolism; osmoregulated periplasmic glucan (OPG) biosynthesis.</text>
</comment>
<comment type="caution">
    <text evidence="7">The sequence shown here is derived from an EMBL/GenBank/DDBJ whole genome shotgun (WGS) entry which is preliminary data.</text>
</comment>
<keyword evidence="5" id="KW-0732">Signal</keyword>
<dbReference type="Proteomes" id="UP000285908">
    <property type="component" value="Unassembled WGS sequence"/>
</dbReference>
<feature type="chain" id="PRO_5019502519" evidence="5">
    <location>
        <begin position="23"/>
        <end position="521"/>
    </location>
</feature>
<dbReference type="InterPro" id="IPR011013">
    <property type="entry name" value="Gal_mutarotase_sf_dom"/>
</dbReference>
<dbReference type="InterPro" id="IPR013783">
    <property type="entry name" value="Ig-like_fold"/>
</dbReference>
<evidence type="ECO:0000313" key="8">
    <source>
        <dbReference type="Proteomes" id="UP000285908"/>
    </source>
</evidence>
<dbReference type="GO" id="GO:0051274">
    <property type="term" value="P:beta-glucan biosynthetic process"/>
    <property type="evidence" value="ECO:0007669"/>
    <property type="project" value="TreeGrafter"/>
</dbReference>
<name>A0A438AKX2_9RHOB</name>
<reference evidence="7 8" key="1">
    <citation type="submission" date="2018-11" db="EMBL/GenBank/DDBJ databases">
        <title>Mesobaculum littorinae gen. nov., sp. nov., isolated from Littorina scabra that represents a novel genus of the order Rhodobacteraceae.</title>
        <authorList>
            <person name="Li F."/>
        </authorList>
    </citation>
    <scope>NUCLEOTIDE SEQUENCE [LARGE SCALE GENOMIC DNA]</scope>
    <source>
        <strain evidence="7 8">M0103</strain>
    </source>
</reference>
<keyword evidence="4" id="KW-0574">Periplasm</keyword>
<comment type="subcellular location">
    <subcellularLocation>
        <location evidence="1">Periplasm</location>
    </subcellularLocation>
</comment>
<dbReference type="AlphaFoldDB" id="A0A438AKX2"/>
<dbReference type="SUPFAM" id="SSF74650">
    <property type="entry name" value="Galactose mutarotase-like"/>
    <property type="match status" value="1"/>
</dbReference>
<evidence type="ECO:0000313" key="7">
    <source>
        <dbReference type="EMBL" id="RVV99332.1"/>
    </source>
</evidence>
<evidence type="ECO:0000256" key="1">
    <source>
        <dbReference type="ARBA" id="ARBA00004418"/>
    </source>
</evidence>
<dbReference type="EMBL" id="RQXX01000001">
    <property type="protein sequence ID" value="RVV99332.1"/>
    <property type="molecule type" value="Genomic_DNA"/>
</dbReference>
<dbReference type="RefSeq" id="WP_127904774.1">
    <property type="nucleotide sequence ID" value="NZ_RQXX01000001.1"/>
</dbReference>
<organism evidence="7 8">
    <name type="scientific">Mesobaculum littorinae</name>
    <dbReference type="NCBI Taxonomy" id="2486419"/>
    <lineage>
        <taxon>Bacteria</taxon>
        <taxon>Pseudomonadati</taxon>
        <taxon>Pseudomonadota</taxon>
        <taxon>Alphaproteobacteria</taxon>
        <taxon>Rhodobacterales</taxon>
        <taxon>Roseobacteraceae</taxon>
        <taxon>Mesobaculum</taxon>
    </lineage>
</organism>
<sequence length="521" mass="58099">MTRRTVLRSGAGALLCSTSGLATMSRAQEANIAQQPFDFDYLTEMMRNRATKPDRIPPEPGGFFQELDYDGYQHIRFLPTNAHWAGSKSIDYRLHPFHLGWLFKAPVQLYELQDGMAQPLTFSTDDFEYHGDVKDSVPEHYDMPGVAGFKLNYPLNRPDLHDEVISFVGSSYFRALGQGNAYGISARGLAVDTGLSKAEEFPRFSAFWVSRPADQSRSITVYAALDSASLTGAYRMVITPGVETVIDVTARLFFRNEVQQLGIAPLTSMFLYSDINRAGYDDFRPQVHDSDGLRIVRDDGDVLWRPLNNPQRLASSYFTLTQPQSFGLVQRDRDFDSYQDAEADYERRPSVEVEPQGDWGRGTVRLVEIPSEREINDNIVAYWVPETPVAAGEAREFSYRLRWGDLPVARTEERAVVVATRGGVGGASGLIEAPDSRKFVIDFQGGMLDRVGADDEEIEPVVTISGGQLDVVTLSKVAEAGVWRLVLDVASEPGSVVELSAHIAGYGRKLSEVWLFQWVKP</sequence>
<evidence type="ECO:0000256" key="4">
    <source>
        <dbReference type="ARBA" id="ARBA00022764"/>
    </source>
</evidence>
<dbReference type="InterPro" id="IPR014438">
    <property type="entry name" value="Glucan_biosyn_MdoG/MdoD"/>
</dbReference>
<comment type="similarity">
    <text evidence="3">Belongs to the OpgD/OpgG family.</text>
</comment>
<evidence type="ECO:0000256" key="3">
    <source>
        <dbReference type="ARBA" id="ARBA00009284"/>
    </source>
</evidence>
<evidence type="ECO:0000256" key="5">
    <source>
        <dbReference type="SAM" id="SignalP"/>
    </source>
</evidence>
<proteinExistence type="inferred from homology"/>
<dbReference type="Gene3D" id="2.70.98.10">
    <property type="match status" value="1"/>
</dbReference>
<gene>
    <name evidence="7" type="ORF">EKE94_01155</name>
</gene>